<dbReference type="Proteomes" id="UP000706525">
    <property type="component" value="Unassembled WGS sequence"/>
</dbReference>
<dbReference type="SUPFAM" id="SSF54427">
    <property type="entry name" value="NTF2-like"/>
    <property type="match status" value="1"/>
</dbReference>
<evidence type="ECO:0000313" key="3">
    <source>
        <dbReference type="Proteomes" id="UP000706525"/>
    </source>
</evidence>
<proteinExistence type="predicted"/>
<comment type="caution">
    <text evidence="2">The sequence shown here is derived from an EMBL/GenBank/DDBJ whole genome shotgun (WGS) entry which is preliminary data.</text>
</comment>
<evidence type="ECO:0000259" key="1">
    <source>
        <dbReference type="Pfam" id="PF12680"/>
    </source>
</evidence>
<dbReference type="EMBL" id="CAJZAG010000002">
    <property type="protein sequence ID" value="CAG9166667.1"/>
    <property type="molecule type" value="Genomic_DNA"/>
</dbReference>
<dbReference type="InterPro" id="IPR037401">
    <property type="entry name" value="SnoaL-like"/>
</dbReference>
<gene>
    <name evidence="2" type="ORF">LMG32289_01123</name>
</gene>
<accession>A0ABN7XZZ9</accession>
<name>A0ABN7XZZ9_9BURK</name>
<dbReference type="Pfam" id="PF12680">
    <property type="entry name" value="SnoaL_2"/>
    <property type="match status" value="1"/>
</dbReference>
<reference evidence="2 3" key="1">
    <citation type="submission" date="2021-08" db="EMBL/GenBank/DDBJ databases">
        <authorList>
            <person name="Peeters C."/>
        </authorList>
    </citation>
    <scope>NUCLEOTIDE SEQUENCE [LARGE SCALE GENOMIC DNA]</scope>
    <source>
        <strain evidence="2 3">LMG 32289</strain>
    </source>
</reference>
<sequence length="147" mass="16420">MNSFADHPDRLTPLLEWYASLSPQSLHDIARFYAPDAHFVDPFNSVRGHADIRALFEHMFETVDAPRFFIQSQLAGGNQGFATWIFSGTVRGSAFSVPGSSHLRFANDGRVSVHCDYWDAAALWSQLPLIGGPVRWLQQRFAAPASQ</sequence>
<dbReference type="Gene3D" id="3.10.450.50">
    <property type="match status" value="1"/>
</dbReference>
<evidence type="ECO:0000313" key="2">
    <source>
        <dbReference type="EMBL" id="CAG9166667.1"/>
    </source>
</evidence>
<dbReference type="RefSeq" id="WP_223983035.1">
    <property type="nucleotide sequence ID" value="NZ_CAJZAG010000002.1"/>
</dbReference>
<feature type="domain" description="SnoaL-like" evidence="1">
    <location>
        <begin position="16"/>
        <end position="114"/>
    </location>
</feature>
<keyword evidence="3" id="KW-1185">Reference proteome</keyword>
<dbReference type="InterPro" id="IPR032710">
    <property type="entry name" value="NTF2-like_dom_sf"/>
</dbReference>
<protein>
    <recommendedName>
        <fullName evidence="1">SnoaL-like domain-containing protein</fullName>
    </recommendedName>
</protein>
<organism evidence="2 3">
    <name type="scientific">Cupriavidus pampae</name>
    <dbReference type="NCBI Taxonomy" id="659251"/>
    <lineage>
        <taxon>Bacteria</taxon>
        <taxon>Pseudomonadati</taxon>
        <taxon>Pseudomonadota</taxon>
        <taxon>Betaproteobacteria</taxon>
        <taxon>Burkholderiales</taxon>
        <taxon>Burkholderiaceae</taxon>
        <taxon>Cupriavidus</taxon>
    </lineage>
</organism>